<evidence type="ECO:0000313" key="2">
    <source>
        <dbReference type="EMBL" id="CAD5223632.1"/>
    </source>
</evidence>
<feature type="compositionally biased region" description="Basic and acidic residues" evidence="1">
    <location>
        <begin position="52"/>
        <end position="70"/>
    </location>
</feature>
<evidence type="ECO:0000313" key="3">
    <source>
        <dbReference type="Proteomes" id="UP000614601"/>
    </source>
</evidence>
<name>A0A811L5U2_9BILA</name>
<sequence>MSRKMSPEEELEKQYREYKAQFEQWREANKGSEGSEGYIQYVKQFEQWERDVEARRKSVRAKSEQDRRQQALELQQKQQNDEEAAARYAQQQQSYMAMHQKAMLEEERIRQQRQNPQPIPVEDKAKRGPHIQAEPQPTLSSQNLQRTALWGPDGADYTPADPMFARWGARAAPPNYNVTYQPPPSEEPINPSWYLMKKMEDNGLFYSYNVNINGLPEISLDGVPEGVVSASLKPEMAEFRNDVSLPSSQGSLPVQQMPIGRPVALPSDFSVPPPSLL</sequence>
<dbReference type="AlphaFoldDB" id="A0A811L5U2"/>
<gene>
    <name evidence="2" type="ORF">BOKJ2_LOCUS10402</name>
</gene>
<comment type="caution">
    <text evidence="2">The sequence shown here is derived from an EMBL/GenBank/DDBJ whole genome shotgun (WGS) entry which is preliminary data.</text>
</comment>
<reference evidence="2" key="1">
    <citation type="submission" date="2020-09" db="EMBL/GenBank/DDBJ databases">
        <authorList>
            <person name="Kikuchi T."/>
        </authorList>
    </citation>
    <scope>NUCLEOTIDE SEQUENCE</scope>
    <source>
        <strain evidence="2">SH1</strain>
    </source>
</reference>
<proteinExistence type="predicted"/>
<dbReference type="Proteomes" id="UP000783686">
    <property type="component" value="Unassembled WGS sequence"/>
</dbReference>
<accession>A0A811L5U2</accession>
<keyword evidence="3" id="KW-1185">Reference proteome</keyword>
<feature type="region of interest" description="Disordered" evidence="1">
    <location>
        <begin position="52"/>
        <end position="141"/>
    </location>
</feature>
<dbReference type="Proteomes" id="UP000614601">
    <property type="component" value="Unassembled WGS sequence"/>
</dbReference>
<feature type="compositionally biased region" description="Low complexity" evidence="1">
    <location>
        <begin position="86"/>
        <end position="100"/>
    </location>
</feature>
<organism evidence="2 3">
    <name type="scientific">Bursaphelenchus okinawaensis</name>
    <dbReference type="NCBI Taxonomy" id="465554"/>
    <lineage>
        <taxon>Eukaryota</taxon>
        <taxon>Metazoa</taxon>
        <taxon>Ecdysozoa</taxon>
        <taxon>Nematoda</taxon>
        <taxon>Chromadorea</taxon>
        <taxon>Rhabditida</taxon>
        <taxon>Tylenchina</taxon>
        <taxon>Tylenchomorpha</taxon>
        <taxon>Aphelenchoidea</taxon>
        <taxon>Aphelenchoididae</taxon>
        <taxon>Bursaphelenchus</taxon>
    </lineage>
</organism>
<dbReference type="EMBL" id="CAJFDH010000005">
    <property type="protein sequence ID" value="CAD5223632.1"/>
    <property type="molecule type" value="Genomic_DNA"/>
</dbReference>
<evidence type="ECO:0000256" key="1">
    <source>
        <dbReference type="SAM" id="MobiDB-lite"/>
    </source>
</evidence>
<dbReference type="OrthoDB" id="5860800at2759"/>
<protein>
    <submittedName>
        <fullName evidence="2">Uncharacterized protein</fullName>
    </submittedName>
</protein>
<dbReference type="EMBL" id="CAJFCW020000005">
    <property type="protein sequence ID" value="CAG9118353.1"/>
    <property type="molecule type" value="Genomic_DNA"/>
</dbReference>